<organism evidence="3 4">
    <name type="scientific">Patella caerulea</name>
    <name type="common">Rayed Mediterranean limpet</name>
    <dbReference type="NCBI Taxonomy" id="87958"/>
    <lineage>
        <taxon>Eukaryota</taxon>
        <taxon>Metazoa</taxon>
        <taxon>Spiralia</taxon>
        <taxon>Lophotrochozoa</taxon>
        <taxon>Mollusca</taxon>
        <taxon>Gastropoda</taxon>
        <taxon>Patellogastropoda</taxon>
        <taxon>Patelloidea</taxon>
        <taxon>Patellidae</taxon>
        <taxon>Patella</taxon>
    </lineage>
</organism>
<dbReference type="InterPro" id="IPR039353">
    <property type="entry name" value="TF_Adf1"/>
</dbReference>
<feature type="region of interest" description="Disordered" evidence="1">
    <location>
        <begin position="107"/>
        <end position="131"/>
    </location>
</feature>
<sequence length="291" mass="33351">MAEKWIESDKDRLIELWQQRPSLFDNSSKLYSNRVQKQQDYQAIALELEKPVAAVINQIKNLRTQFTRLIKCPASGSERKWRTVRQQWIVKQLEFLHPYIRSRETTSSAIFENDSETGAADTSATQLDEDDDDVVSQDLDEEIQLHRMSPTPSSTSKVKNKDGPYERQVTAKRKRDNEIFESIAQSLAKPIEIKDPYINVPEDEDDIFARLIAMKLKKIKDPLTKSILSSKMLQMLTEAEIAELQPTTAFQPIHHPPHGHQSFQAPMQQPNQGGFLTMLQQSGNNVEGSFL</sequence>
<evidence type="ECO:0000256" key="1">
    <source>
        <dbReference type="SAM" id="MobiDB-lite"/>
    </source>
</evidence>
<name>A0AAN8JZE8_PATCE</name>
<gene>
    <name evidence="3" type="ORF">SNE40_009620</name>
</gene>
<comment type="caution">
    <text evidence="3">The sequence shown here is derived from an EMBL/GenBank/DDBJ whole genome shotgun (WGS) entry which is preliminary data.</text>
</comment>
<proteinExistence type="predicted"/>
<dbReference type="InterPro" id="IPR006578">
    <property type="entry name" value="MADF-dom"/>
</dbReference>
<dbReference type="PANTHER" id="PTHR12243">
    <property type="entry name" value="MADF DOMAIN TRANSCRIPTION FACTOR"/>
    <property type="match status" value="1"/>
</dbReference>
<evidence type="ECO:0000313" key="4">
    <source>
        <dbReference type="Proteomes" id="UP001347796"/>
    </source>
</evidence>
<accession>A0AAN8JZE8</accession>
<feature type="domain" description="MADF" evidence="2">
    <location>
        <begin position="12"/>
        <end position="101"/>
    </location>
</feature>
<protein>
    <recommendedName>
        <fullName evidence="2">MADF domain-containing protein</fullName>
    </recommendedName>
</protein>
<dbReference type="Proteomes" id="UP001347796">
    <property type="component" value="Unassembled WGS sequence"/>
</dbReference>
<keyword evidence="4" id="KW-1185">Reference proteome</keyword>
<dbReference type="PROSITE" id="PS51029">
    <property type="entry name" value="MADF"/>
    <property type="match status" value="1"/>
</dbReference>
<dbReference type="SMART" id="SM00595">
    <property type="entry name" value="MADF"/>
    <property type="match status" value="1"/>
</dbReference>
<reference evidence="3 4" key="1">
    <citation type="submission" date="2024-01" db="EMBL/GenBank/DDBJ databases">
        <title>The genome of the rayed Mediterranean limpet Patella caerulea (Linnaeus, 1758).</title>
        <authorList>
            <person name="Anh-Thu Weber A."/>
            <person name="Halstead-Nussloch G."/>
        </authorList>
    </citation>
    <scope>NUCLEOTIDE SEQUENCE [LARGE SCALE GENOMIC DNA]</scope>
    <source>
        <strain evidence="3">AATW-2023a</strain>
        <tissue evidence="3">Whole specimen</tissue>
    </source>
</reference>
<evidence type="ECO:0000259" key="2">
    <source>
        <dbReference type="PROSITE" id="PS51029"/>
    </source>
</evidence>
<feature type="region of interest" description="Disordered" evidence="1">
    <location>
        <begin position="146"/>
        <end position="172"/>
    </location>
</feature>
<dbReference type="Pfam" id="PF10545">
    <property type="entry name" value="MADF_DNA_bdg"/>
    <property type="match status" value="1"/>
</dbReference>
<dbReference type="AlphaFoldDB" id="A0AAN8JZE8"/>
<dbReference type="EMBL" id="JAZGQO010000007">
    <property type="protein sequence ID" value="KAK6181838.1"/>
    <property type="molecule type" value="Genomic_DNA"/>
</dbReference>
<dbReference type="PANTHER" id="PTHR12243:SF67">
    <property type="entry name" value="COREPRESSOR OF PANGOLIN, ISOFORM A-RELATED"/>
    <property type="match status" value="1"/>
</dbReference>
<evidence type="ECO:0000313" key="3">
    <source>
        <dbReference type="EMBL" id="KAK6181838.1"/>
    </source>
</evidence>